<dbReference type="EMBL" id="WJXW01000003">
    <property type="protein sequence ID" value="KAF9738524.1"/>
    <property type="molecule type" value="Genomic_DNA"/>
</dbReference>
<dbReference type="OrthoDB" id="4161095at2759"/>
<accession>A0A9P6GN77</accession>
<evidence type="ECO:0000313" key="2">
    <source>
        <dbReference type="EMBL" id="KAF9738524.1"/>
    </source>
</evidence>
<name>A0A9P6GN77_9PLEO</name>
<feature type="compositionally biased region" description="Basic and acidic residues" evidence="1">
    <location>
        <begin position="53"/>
        <end position="78"/>
    </location>
</feature>
<dbReference type="AlphaFoldDB" id="A0A9P6GN77"/>
<proteinExistence type="predicted"/>
<evidence type="ECO:0000313" key="3">
    <source>
        <dbReference type="Proteomes" id="UP000756921"/>
    </source>
</evidence>
<feature type="region of interest" description="Disordered" evidence="1">
    <location>
        <begin position="1"/>
        <end position="107"/>
    </location>
</feature>
<keyword evidence="3" id="KW-1185">Reference proteome</keyword>
<sequence length="107" mass="11841">MSNNRTTSTFSSASYSFSSSTVNGETRSRSEASYSDPSGTKVHRSSQEPGQAAREERLEYDSAGRRIEGAGERGRIEDVTDTEGQAARDREYEEKMEEEYAKREGGA</sequence>
<evidence type="ECO:0000256" key="1">
    <source>
        <dbReference type="SAM" id="MobiDB-lite"/>
    </source>
</evidence>
<feature type="compositionally biased region" description="Basic and acidic residues" evidence="1">
    <location>
        <begin position="86"/>
        <end position="107"/>
    </location>
</feature>
<organism evidence="2 3">
    <name type="scientific">Paraphaeosphaeria minitans</name>
    <dbReference type="NCBI Taxonomy" id="565426"/>
    <lineage>
        <taxon>Eukaryota</taxon>
        <taxon>Fungi</taxon>
        <taxon>Dikarya</taxon>
        <taxon>Ascomycota</taxon>
        <taxon>Pezizomycotina</taxon>
        <taxon>Dothideomycetes</taxon>
        <taxon>Pleosporomycetidae</taxon>
        <taxon>Pleosporales</taxon>
        <taxon>Massarineae</taxon>
        <taxon>Didymosphaeriaceae</taxon>
        <taxon>Paraphaeosphaeria</taxon>
    </lineage>
</organism>
<feature type="compositionally biased region" description="Low complexity" evidence="1">
    <location>
        <begin position="1"/>
        <end position="21"/>
    </location>
</feature>
<reference evidence="2" key="1">
    <citation type="journal article" date="2020" name="Mol. Plant Microbe Interact.">
        <title>Genome Sequence of the Biocontrol Agent Coniothyrium minitans strain Conio (IMI 134523).</title>
        <authorList>
            <person name="Patel D."/>
            <person name="Shittu T.A."/>
            <person name="Baroncelli R."/>
            <person name="Muthumeenakshi S."/>
            <person name="Osborne T.H."/>
            <person name="Janganan T.K."/>
            <person name="Sreenivasaprasad S."/>
        </authorList>
    </citation>
    <scope>NUCLEOTIDE SEQUENCE</scope>
    <source>
        <strain evidence="2">Conio</strain>
    </source>
</reference>
<protein>
    <submittedName>
        <fullName evidence="2">Uncharacterized protein</fullName>
    </submittedName>
</protein>
<dbReference type="Proteomes" id="UP000756921">
    <property type="component" value="Unassembled WGS sequence"/>
</dbReference>
<gene>
    <name evidence="2" type="ORF">PMIN01_03807</name>
</gene>
<comment type="caution">
    <text evidence="2">The sequence shown here is derived from an EMBL/GenBank/DDBJ whole genome shotgun (WGS) entry which is preliminary data.</text>
</comment>